<protein>
    <recommendedName>
        <fullName evidence="4">DUF998 domain-containing protein</fullName>
    </recommendedName>
</protein>
<evidence type="ECO:0008006" key="4">
    <source>
        <dbReference type="Google" id="ProtNLM"/>
    </source>
</evidence>
<evidence type="ECO:0000313" key="3">
    <source>
        <dbReference type="Proteomes" id="UP000051063"/>
    </source>
</evidence>
<feature type="transmembrane region" description="Helical" evidence="1">
    <location>
        <begin position="147"/>
        <end position="165"/>
    </location>
</feature>
<keyword evidence="1" id="KW-0812">Transmembrane</keyword>
<organism evidence="2 3">
    <name type="scientific">Brevibacillus choshinensis</name>
    <dbReference type="NCBI Taxonomy" id="54911"/>
    <lineage>
        <taxon>Bacteria</taxon>
        <taxon>Bacillati</taxon>
        <taxon>Bacillota</taxon>
        <taxon>Bacilli</taxon>
        <taxon>Bacillales</taxon>
        <taxon>Paenibacillaceae</taxon>
        <taxon>Brevibacillus</taxon>
    </lineage>
</organism>
<name>A0ABR5N282_BRECH</name>
<accession>A0ABR5N282</accession>
<dbReference type="InterPro" id="IPR009339">
    <property type="entry name" value="DUF998"/>
</dbReference>
<feature type="transmembrane region" description="Helical" evidence="1">
    <location>
        <begin position="85"/>
        <end position="109"/>
    </location>
</feature>
<reference evidence="2 3" key="1">
    <citation type="submission" date="2015-09" db="EMBL/GenBank/DDBJ databases">
        <title>Genome sequencing project for genomic taxonomy and phylogenomics of Bacillus-like bacteria.</title>
        <authorList>
            <person name="Liu B."/>
            <person name="Wang J."/>
            <person name="Zhu Y."/>
            <person name="Liu G."/>
            <person name="Chen Q."/>
            <person name="Chen Z."/>
            <person name="Lan J."/>
            <person name="Che J."/>
            <person name="Ge C."/>
            <person name="Shi H."/>
            <person name="Pan Z."/>
            <person name="Liu X."/>
        </authorList>
    </citation>
    <scope>NUCLEOTIDE SEQUENCE [LARGE SCALE GENOMIC DNA]</scope>
    <source>
        <strain evidence="2 3">DSM 8552</strain>
    </source>
</reference>
<keyword evidence="1" id="KW-0472">Membrane</keyword>
<dbReference type="Proteomes" id="UP000051063">
    <property type="component" value="Unassembled WGS sequence"/>
</dbReference>
<comment type="caution">
    <text evidence="2">The sequence shown here is derived from an EMBL/GenBank/DDBJ whole genome shotgun (WGS) entry which is preliminary data.</text>
</comment>
<dbReference type="Pfam" id="PF06197">
    <property type="entry name" value="DUF998"/>
    <property type="match status" value="1"/>
</dbReference>
<evidence type="ECO:0000313" key="2">
    <source>
        <dbReference type="EMBL" id="KQL44613.1"/>
    </source>
</evidence>
<feature type="transmembrane region" description="Helical" evidence="1">
    <location>
        <begin position="57"/>
        <end position="78"/>
    </location>
</feature>
<feature type="transmembrane region" description="Helical" evidence="1">
    <location>
        <begin position="115"/>
        <end position="135"/>
    </location>
</feature>
<dbReference type="EMBL" id="LJJB01000013">
    <property type="protein sequence ID" value="KQL44613.1"/>
    <property type="molecule type" value="Genomic_DNA"/>
</dbReference>
<feature type="transmembrane region" description="Helical" evidence="1">
    <location>
        <begin position="12"/>
        <end position="37"/>
    </location>
</feature>
<dbReference type="RefSeq" id="WP_055747201.1">
    <property type="nucleotide sequence ID" value="NZ_LJJB01000013.1"/>
</dbReference>
<keyword evidence="3" id="KW-1185">Reference proteome</keyword>
<gene>
    <name evidence="2" type="ORF">AN963_24880</name>
</gene>
<keyword evidence="1" id="KW-1133">Transmembrane helix</keyword>
<evidence type="ECO:0000256" key="1">
    <source>
        <dbReference type="SAM" id="Phobius"/>
    </source>
</evidence>
<proteinExistence type="predicted"/>
<feature type="transmembrane region" description="Helical" evidence="1">
    <location>
        <begin position="171"/>
        <end position="195"/>
    </location>
</feature>
<sequence>MKEKVTAALLRMGIAVPIVYFGIPIVAAPYYAGYSFVKHTASELGSNRAVHPDPVNAAIIILGIVTLIAAFGFLLALYRLDTNPLLAWLTMIVVVSNGLGTLLSGIFPIPDPRHGGGALSAGMFLVPFIFAFVLWKRSDTRLLKGYLIANIILFVAMVPIMSGIFEIDRSMIAGLLQRILAFTAFTPIGVGAYVLMKCLKNFQKPNHEMSDEFIR</sequence>